<dbReference type="KEGG" id="goe:100903117"/>
<gene>
    <name evidence="11" type="primary">LOC100903117</name>
</gene>
<keyword evidence="4" id="KW-0862">Zinc</keyword>
<comment type="subcellular location">
    <subcellularLocation>
        <location evidence="1">Nucleus</location>
    </subcellularLocation>
</comment>
<feature type="compositionally biased region" description="Basic and acidic residues" evidence="7">
    <location>
        <begin position="256"/>
        <end position="266"/>
    </location>
</feature>
<evidence type="ECO:0000256" key="3">
    <source>
        <dbReference type="ARBA" id="ARBA00022771"/>
    </source>
</evidence>
<dbReference type="RefSeq" id="XP_018494200.2">
    <property type="nucleotide sequence ID" value="XM_018638684.2"/>
</dbReference>
<evidence type="ECO:0000313" key="11">
    <source>
        <dbReference type="RefSeq" id="XP_018494200.2"/>
    </source>
</evidence>
<feature type="compositionally biased region" description="Polar residues" evidence="7">
    <location>
        <begin position="267"/>
        <end position="282"/>
    </location>
</feature>
<dbReference type="PANTHER" id="PTHR15835:SF6">
    <property type="entry name" value="ZINC FINGER C3HC-TYPE PROTEIN 1"/>
    <property type="match status" value="1"/>
</dbReference>
<evidence type="ECO:0000256" key="1">
    <source>
        <dbReference type="ARBA" id="ARBA00004123"/>
    </source>
</evidence>
<accession>A0AAJ7L426</accession>
<evidence type="ECO:0000313" key="10">
    <source>
        <dbReference type="Proteomes" id="UP000694867"/>
    </source>
</evidence>
<name>A0AAJ7L426_9ACAR</name>
<keyword evidence="5" id="KW-0539">Nucleus</keyword>
<keyword evidence="2" id="KW-0479">Metal-binding</keyword>
<dbReference type="Pfam" id="PF07967">
    <property type="entry name" value="zf-C3HC"/>
    <property type="match status" value="1"/>
</dbReference>
<evidence type="ECO:0000256" key="7">
    <source>
        <dbReference type="SAM" id="MobiDB-lite"/>
    </source>
</evidence>
<organism evidence="10 11">
    <name type="scientific">Galendromus occidentalis</name>
    <name type="common">western predatory mite</name>
    <dbReference type="NCBI Taxonomy" id="34638"/>
    <lineage>
        <taxon>Eukaryota</taxon>
        <taxon>Metazoa</taxon>
        <taxon>Ecdysozoa</taxon>
        <taxon>Arthropoda</taxon>
        <taxon>Chelicerata</taxon>
        <taxon>Arachnida</taxon>
        <taxon>Acari</taxon>
        <taxon>Parasitiformes</taxon>
        <taxon>Mesostigmata</taxon>
        <taxon>Gamasina</taxon>
        <taxon>Phytoseioidea</taxon>
        <taxon>Phytoseiidae</taxon>
        <taxon>Typhlodrominae</taxon>
        <taxon>Galendromus</taxon>
    </lineage>
</organism>
<keyword evidence="3" id="KW-0863">Zinc-finger</keyword>
<dbReference type="AlphaFoldDB" id="A0AAJ7L426"/>
<evidence type="ECO:0000256" key="4">
    <source>
        <dbReference type="ARBA" id="ARBA00022833"/>
    </source>
</evidence>
<feature type="region of interest" description="Disordered" evidence="7">
    <location>
        <begin position="256"/>
        <end position="312"/>
    </location>
</feature>
<reference evidence="11" key="1">
    <citation type="submission" date="2025-08" db="UniProtKB">
        <authorList>
            <consortium name="RefSeq"/>
        </authorList>
    </citation>
    <scope>IDENTIFICATION</scope>
</reference>
<dbReference type="PANTHER" id="PTHR15835">
    <property type="entry name" value="NUCLEAR-INTERACTING PARTNER OF ALK"/>
    <property type="match status" value="1"/>
</dbReference>
<evidence type="ECO:0000259" key="8">
    <source>
        <dbReference type="Pfam" id="PF07967"/>
    </source>
</evidence>
<dbReference type="GO" id="GO:0008270">
    <property type="term" value="F:zinc ion binding"/>
    <property type="evidence" value="ECO:0007669"/>
    <property type="project" value="UniProtKB-KW"/>
</dbReference>
<feature type="domain" description="NuBaID C-terminal" evidence="9">
    <location>
        <begin position="208"/>
        <end position="331"/>
    </location>
</feature>
<protein>
    <submittedName>
        <fullName evidence="11">Nuclear-interacting partner of ALK</fullName>
    </submittedName>
</protein>
<proteinExistence type="predicted"/>
<evidence type="ECO:0000256" key="6">
    <source>
        <dbReference type="ARBA" id="ARBA00044931"/>
    </source>
</evidence>
<feature type="domain" description="C3HC-type" evidence="8">
    <location>
        <begin position="53"/>
        <end position="183"/>
    </location>
</feature>
<sequence>MMGLSCSTEVKSPLKCTSMNRIESTSTPPEGQEESENADVIDLIKLSEGDSADFDKFSARIATFFNDEGVNHHWLSKPQSLSPPNCAIFGWRLTSCNMLTCELCGAKLYAEVSAKLPPHTARKCLKELERNLRSGHTKGCTYRFAPSPEEFKFVSSKAASTLIEEFQKRLQSLKVLADDLPSVTLDEFEYLDQVKRDSDLKDTPSELVILALMGWEHHSTAYNKFVFIRCGYCFRKVCTMFYRKLTREEELLVEEAEQRMREESKDSSPNSSNPEETQTVPGSTERKRRGSKDILETKLTSSKKKRKPQDQLNPAFEHRSWCAWISKPSHDSPVGWKVLLQLLISHNERIQSSRSPQKVSHEAAIDAADKAVENIRRKSDHWKGRILQGDKDQLIEPVRSSNQETSVVSSPSS</sequence>
<dbReference type="InterPro" id="IPR012935">
    <property type="entry name" value="NuBaID_N"/>
</dbReference>
<keyword evidence="10" id="KW-1185">Reference proteome</keyword>
<dbReference type="Proteomes" id="UP000694867">
    <property type="component" value="Unplaced"/>
</dbReference>
<feature type="compositionally biased region" description="Polar residues" evidence="7">
    <location>
        <begin position="399"/>
        <end position="413"/>
    </location>
</feature>
<dbReference type="Pfam" id="PF08600">
    <property type="entry name" value="NuBaID_C"/>
    <property type="match status" value="1"/>
</dbReference>
<comment type="function">
    <text evidence="6">Required for proper positioning of a substantial amount of TPR at the nuclear basket (NB) through interaction with TPR.</text>
</comment>
<evidence type="ECO:0000259" key="9">
    <source>
        <dbReference type="Pfam" id="PF08600"/>
    </source>
</evidence>
<feature type="region of interest" description="Disordered" evidence="7">
    <location>
        <begin position="386"/>
        <end position="413"/>
    </location>
</feature>
<dbReference type="GO" id="GO:0005634">
    <property type="term" value="C:nucleus"/>
    <property type="evidence" value="ECO:0007669"/>
    <property type="project" value="UniProtKB-SubCell"/>
</dbReference>
<evidence type="ECO:0000256" key="2">
    <source>
        <dbReference type="ARBA" id="ARBA00022723"/>
    </source>
</evidence>
<dbReference type="InterPro" id="IPR013909">
    <property type="entry name" value="NuBaID_C"/>
</dbReference>
<dbReference type="GeneID" id="100903117"/>
<evidence type="ECO:0000256" key="5">
    <source>
        <dbReference type="ARBA" id="ARBA00023242"/>
    </source>
</evidence>